<dbReference type="InterPro" id="IPR035093">
    <property type="entry name" value="RelE/ParE_toxin_dom_sf"/>
</dbReference>
<dbReference type="InterPro" id="IPR007712">
    <property type="entry name" value="RelE/ParE_toxin"/>
</dbReference>
<proteinExistence type="inferred from homology"/>
<name>A0A7K3LXC3_9ACTN</name>
<dbReference type="PANTHER" id="PTHR33755:SF8">
    <property type="entry name" value="TOXIN PARE2"/>
    <property type="match status" value="1"/>
</dbReference>
<dbReference type="Proteomes" id="UP000460435">
    <property type="component" value="Unassembled WGS sequence"/>
</dbReference>
<sequence length="108" mass="12564">MSPKPVIPREQANRDVDDAVAYYVKERAQQAALDLVDALQDAYAHIGRRPGMGSPRYSHELDIPELRTWPLARFPYLVFYVERAVHVDVWRVLHTRRDIPPLMQEPSE</sequence>
<accession>A0A7K3LXC3</accession>
<dbReference type="Pfam" id="PF05016">
    <property type="entry name" value="ParE_toxin"/>
    <property type="match status" value="1"/>
</dbReference>
<dbReference type="AlphaFoldDB" id="A0A7K3LXC3"/>
<dbReference type="PANTHER" id="PTHR33755">
    <property type="entry name" value="TOXIN PARE1-RELATED"/>
    <property type="match status" value="1"/>
</dbReference>
<gene>
    <name evidence="3" type="ORF">F7O44_01105</name>
</gene>
<evidence type="ECO:0000313" key="4">
    <source>
        <dbReference type="Proteomes" id="UP000460435"/>
    </source>
</evidence>
<comment type="similarity">
    <text evidence="1">Belongs to the RelE toxin family.</text>
</comment>
<dbReference type="Gene3D" id="3.30.2310.20">
    <property type="entry name" value="RelE-like"/>
    <property type="match status" value="1"/>
</dbReference>
<keyword evidence="2" id="KW-1277">Toxin-antitoxin system</keyword>
<comment type="caution">
    <text evidence="3">The sequence shown here is derived from an EMBL/GenBank/DDBJ whole genome shotgun (WGS) entry which is preliminary data.</text>
</comment>
<keyword evidence="4" id="KW-1185">Reference proteome</keyword>
<dbReference type="InterPro" id="IPR051803">
    <property type="entry name" value="TA_system_RelE-like_toxin"/>
</dbReference>
<reference evidence="3 4" key="1">
    <citation type="submission" date="2019-11" db="EMBL/GenBank/DDBJ databases">
        <authorList>
            <person name="Li X.-J."/>
            <person name="Feng X.-M."/>
        </authorList>
    </citation>
    <scope>NUCLEOTIDE SEQUENCE [LARGE SCALE GENOMIC DNA]</scope>
    <source>
        <strain evidence="3 4">XMNu-373</strain>
    </source>
</reference>
<dbReference type="RefSeq" id="WP_162448353.1">
    <property type="nucleotide sequence ID" value="NZ_WLZY01000001.1"/>
</dbReference>
<evidence type="ECO:0000256" key="2">
    <source>
        <dbReference type="ARBA" id="ARBA00022649"/>
    </source>
</evidence>
<organism evidence="3 4">
    <name type="scientific">Phytoactinopolyspora mesophila</name>
    <dbReference type="NCBI Taxonomy" id="2650750"/>
    <lineage>
        <taxon>Bacteria</taxon>
        <taxon>Bacillati</taxon>
        <taxon>Actinomycetota</taxon>
        <taxon>Actinomycetes</taxon>
        <taxon>Jiangellales</taxon>
        <taxon>Jiangellaceae</taxon>
        <taxon>Phytoactinopolyspora</taxon>
    </lineage>
</organism>
<dbReference type="EMBL" id="WLZY01000001">
    <property type="protein sequence ID" value="NDL55663.1"/>
    <property type="molecule type" value="Genomic_DNA"/>
</dbReference>
<protein>
    <submittedName>
        <fullName evidence="3">Type II toxin-antitoxin system RelE/ParE family toxin</fullName>
    </submittedName>
</protein>
<evidence type="ECO:0000256" key="1">
    <source>
        <dbReference type="ARBA" id="ARBA00006226"/>
    </source>
</evidence>
<evidence type="ECO:0000313" key="3">
    <source>
        <dbReference type="EMBL" id="NDL55663.1"/>
    </source>
</evidence>